<organism evidence="1 2">
    <name type="scientific">Erythranthe guttata</name>
    <name type="common">Yellow monkey flower</name>
    <name type="synonym">Mimulus guttatus</name>
    <dbReference type="NCBI Taxonomy" id="4155"/>
    <lineage>
        <taxon>Eukaryota</taxon>
        <taxon>Viridiplantae</taxon>
        <taxon>Streptophyta</taxon>
        <taxon>Embryophyta</taxon>
        <taxon>Tracheophyta</taxon>
        <taxon>Spermatophyta</taxon>
        <taxon>Magnoliopsida</taxon>
        <taxon>eudicotyledons</taxon>
        <taxon>Gunneridae</taxon>
        <taxon>Pentapetalae</taxon>
        <taxon>asterids</taxon>
        <taxon>lamiids</taxon>
        <taxon>Lamiales</taxon>
        <taxon>Phrymaceae</taxon>
        <taxon>Erythranthe</taxon>
    </lineage>
</organism>
<dbReference type="AlphaFoldDB" id="A0A022RM62"/>
<proteinExistence type="predicted"/>
<dbReference type="EMBL" id="KI630319">
    <property type="protein sequence ID" value="EYU41562.1"/>
    <property type="molecule type" value="Genomic_DNA"/>
</dbReference>
<sequence length="99" mass="11434">MDIKLMKYNARSKRERESRERVEREQLVREVAEHRHACTRQASPGFGLYIRLFLHAKLRLFPISDSAPLVLFLLLYPPRAPTLGLLSTRSPTCDLGVMV</sequence>
<gene>
    <name evidence="1" type="ORF">MIMGU_mgv1a016970mg</name>
</gene>
<name>A0A022RM62_ERYGU</name>
<keyword evidence="2" id="KW-1185">Reference proteome</keyword>
<reference evidence="1 2" key="1">
    <citation type="journal article" date="2013" name="Proc. Natl. Acad. Sci. U.S.A.">
        <title>Fine-scale variation in meiotic recombination in Mimulus inferred from population shotgun sequencing.</title>
        <authorList>
            <person name="Hellsten U."/>
            <person name="Wright K.M."/>
            <person name="Jenkins J."/>
            <person name="Shu S."/>
            <person name="Yuan Y."/>
            <person name="Wessler S.R."/>
            <person name="Schmutz J."/>
            <person name="Willis J.H."/>
            <person name="Rokhsar D.S."/>
        </authorList>
    </citation>
    <scope>NUCLEOTIDE SEQUENCE [LARGE SCALE GENOMIC DNA]</scope>
    <source>
        <strain evidence="2">cv. DUN x IM62</strain>
    </source>
</reference>
<evidence type="ECO:0000313" key="2">
    <source>
        <dbReference type="Proteomes" id="UP000030748"/>
    </source>
</evidence>
<dbReference type="Proteomes" id="UP000030748">
    <property type="component" value="Unassembled WGS sequence"/>
</dbReference>
<evidence type="ECO:0000313" key="1">
    <source>
        <dbReference type="EMBL" id="EYU41562.1"/>
    </source>
</evidence>
<accession>A0A022RM62</accession>
<protein>
    <submittedName>
        <fullName evidence="1">Uncharacterized protein</fullName>
    </submittedName>
</protein>